<dbReference type="Gene3D" id="3.40.395.10">
    <property type="entry name" value="Adenoviral Proteinase, Chain A"/>
    <property type="match status" value="1"/>
</dbReference>
<name>A0A444YMA5_ARAHY</name>
<protein>
    <recommendedName>
        <fullName evidence="4">Ubiquitin-like protease family profile domain-containing protein</fullName>
    </recommendedName>
</protein>
<sequence length="597" mass="66330">MSLTMGDEQVVPNDSQLSEEGNGRVLSTQCPTKAQSATDVGNINVNPELPVNAPLEGVTTTTEGQQGRADIISNVLRSILDAVKRIDARLVTLEANLVELQRLLKVRNSSGVTPLIVTTGTTNVTTSAGNYHSAGLRHPGPDTGTTTTTRCQTDQKIHTYTYLINAANKGKGIIESNSGYMCDVIIPNSPGYDDDVVIDENLSTPPPVVGGQQMGLQTGSMMHWEAGTPKLSLGGNTTRRCPINGQLIRCTHITPNISPCVTVILQAFNNLLGFQQLNCTSVVCELFSHSATPMPPPKIHKVKQAGPISDPPKLPISTIDDTNEIQPELAGKWIALPRQGGSASYKMVFDPTADMDLTYDECHIVAYVYGKTEDLKEVIFKFYELEVTRGMFHSLNPKFVPHSDIVNIVVLFASLRASRESPIHFWFFPSPFAVDVLQLRPIDMIVKKYLCRWMPATTKLEKVIISICEPSHSWYIMVVHVKQGKLYALDITKTEETMERRERNMRTIRSLLILQLGDSNYPKGVSNLPNSNNYAVWCLYWLLNDGLLDPRRLGVMMSGKVRIKTATIIILFDWNQKKQAVDQEAEKLWRTLMRAHD</sequence>
<feature type="region of interest" description="Disordered" evidence="1">
    <location>
        <begin position="1"/>
        <end position="45"/>
    </location>
</feature>
<proteinExistence type="predicted"/>
<evidence type="ECO:0008006" key="4">
    <source>
        <dbReference type="Google" id="ProtNLM"/>
    </source>
</evidence>
<dbReference type="Proteomes" id="UP000289738">
    <property type="component" value="Chromosome B06"/>
</dbReference>
<evidence type="ECO:0000313" key="2">
    <source>
        <dbReference type="EMBL" id="RYR03080.1"/>
    </source>
</evidence>
<evidence type="ECO:0000313" key="3">
    <source>
        <dbReference type="Proteomes" id="UP000289738"/>
    </source>
</evidence>
<feature type="region of interest" description="Disordered" evidence="1">
    <location>
        <begin position="130"/>
        <end position="149"/>
    </location>
</feature>
<dbReference type="EMBL" id="SDMP01000016">
    <property type="protein sequence ID" value="RYR03080.1"/>
    <property type="molecule type" value="Genomic_DNA"/>
</dbReference>
<feature type="compositionally biased region" description="Polar residues" evidence="1">
    <location>
        <begin position="12"/>
        <end position="45"/>
    </location>
</feature>
<keyword evidence="3" id="KW-1185">Reference proteome</keyword>
<evidence type="ECO:0000256" key="1">
    <source>
        <dbReference type="SAM" id="MobiDB-lite"/>
    </source>
</evidence>
<comment type="caution">
    <text evidence="2">The sequence shown here is derived from an EMBL/GenBank/DDBJ whole genome shotgun (WGS) entry which is preliminary data.</text>
</comment>
<reference evidence="2 3" key="1">
    <citation type="submission" date="2019-01" db="EMBL/GenBank/DDBJ databases">
        <title>Sequencing of cultivated peanut Arachis hypogaea provides insights into genome evolution and oil improvement.</title>
        <authorList>
            <person name="Chen X."/>
        </authorList>
    </citation>
    <scope>NUCLEOTIDE SEQUENCE [LARGE SCALE GENOMIC DNA]</scope>
    <source>
        <strain evidence="3">cv. Fuhuasheng</strain>
        <tissue evidence="2">Leaves</tissue>
    </source>
</reference>
<accession>A0A444YMA5</accession>
<gene>
    <name evidence="2" type="ORF">Ahy_B06g081910</name>
</gene>
<dbReference type="AlphaFoldDB" id="A0A444YMA5"/>
<organism evidence="2 3">
    <name type="scientific">Arachis hypogaea</name>
    <name type="common">Peanut</name>
    <dbReference type="NCBI Taxonomy" id="3818"/>
    <lineage>
        <taxon>Eukaryota</taxon>
        <taxon>Viridiplantae</taxon>
        <taxon>Streptophyta</taxon>
        <taxon>Embryophyta</taxon>
        <taxon>Tracheophyta</taxon>
        <taxon>Spermatophyta</taxon>
        <taxon>Magnoliopsida</taxon>
        <taxon>eudicotyledons</taxon>
        <taxon>Gunneridae</taxon>
        <taxon>Pentapetalae</taxon>
        <taxon>rosids</taxon>
        <taxon>fabids</taxon>
        <taxon>Fabales</taxon>
        <taxon>Fabaceae</taxon>
        <taxon>Papilionoideae</taxon>
        <taxon>50 kb inversion clade</taxon>
        <taxon>dalbergioids sensu lato</taxon>
        <taxon>Dalbergieae</taxon>
        <taxon>Pterocarpus clade</taxon>
        <taxon>Arachis</taxon>
    </lineage>
</organism>